<evidence type="ECO:0000256" key="1">
    <source>
        <dbReference type="ARBA" id="ARBA00004651"/>
    </source>
</evidence>
<protein>
    <recommendedName>
        <fullName evidence="9">YihY/virulence factor BrkB family protein</fullName>
    </recommendedName>
</protein>
<keyword evidence="4 6" id="KW-1133">Transmembrane helix</keyword>
<feature type="transmembrane region" description="Helical" evidence="6">
    <location>
        <begin position="200"/>
        <end position="220"/>
    </location>
</feature>
<evidence type="ECO:0000256" key="6">
    <source>
        <dbReference type="SAM" id="Phobius"/>
    </source>
</evidence>
<sequence>MADDIDILRANEPGRGRDAERPRQIPPTGWKDVAWRVFNRILENRVMLTAAGVTYFTLLAIAPSLTCFVVLYGLFNSPVMVVDQLDLLAGILPSGGLEVLRDQLVRLTSEDNRTLSLTLVVSLAIAVWSAGAGFRALFEAMNVAYNESEKRHFLMVNLLALVFTIAGTIAAMVAIATVIVIPTLLSFLPIEGRFDWLVRVSSYAVMLAILIVGVAALYRLGPSREDAKWRWIAPGNVFAVIGVVLTSLIFSWYASNFSDYNATYGSLGALVGFLTWIWLSVTVVIIGAVLNAEVEHQTARDTTTGEEQPLGHRGAYVADTVGRAWPKAKARTRNAHAPSLGGLVLLVPLALLVATLSQSRRR</sequence>
<keyword evidence="5 6" id="KW-0472">Membrane</keyword>
<feature type="transmembrane region" description="Helical" evidence="6">
    <location>
        <begin position="266"/>
        <end position="290"/>
    </location>
</feature>
<evidence type="ECO:0000256" key="3">
    <source>
        <dbReference type="ARBA" id="ARBA00022692"/>
    </source>
</evidence>
<name>A0ABQ5VZP2_9HYPH</name>
<evidence type="ECO:0000256" key="4">
    <source>
        <dbReference type="ARBA" id="ARBA00022989"/>
    </source>
</evidence>
<dbReference type="PANTHER" id="PTHR30213:SF0">
    <property type="entry name" value="UPF0761 MEMBRANE PROTEIN YIHY"/>
    <property type="match status" value="1"/>
</dbReference>
<feature type="transmembrane region" description="Helical" evidence="6">
    <location>
        <begin position="337"/>
        <end position="356"/>
    </location>
</feature>
<dbReference type="EMBL" id="BSNS01000002">
    <property type="protein sequence ID" value="GLQ53106.1"/>
    <property type="molecule type" value="Genomic_DNA"/>
</dbReference>
<keyword evidence="8" id="KW-1185">Reference proteome</keyword>
<feature type="transmembrane region" description="Helical" evidence="6">
    <location>
        <begin position="158"/>
        <end position="188"/>
    </location>
</feature>
<dbReference type="NCBIfam" id="TIGR00765">
    <property type="entry name" value="yihY_not_rbn"/>
    <property type="match status" value="1"/>
</dbReference>
<feature type="transmembrane region" description="Helical" evidence="6">
    <location>
        <begin position="232"/>
        <end position="254"/>
    </location>
</feature>
<keyword evidence="2" id="KW-1003">Cell membrane</keyword>
<organism evidence="7 8">
    <name type="scientific">Devosia nitrariae</name>
    <dbReference type="NCBI Taxonomy" id="2071872"/>
    <lineage>
        <taxon>Bacteria</taxon>
        <taxon>Pseudomonadati</taxon>
        <taxon>Pseudomonadota</taxon>
        <taxon>Alphaproteobacteria</taxon>
        <taxon>Hyphomicrobiales</taxon>
        <taxon>Devosiaceae</taxon>
        <taxon>Devosia</taxon>
    </lineage>
</organism>
<comment type="caution">
    <text evidence="7">The sequence shown here is derived from an EMBL/GenBank/DDBJ whole genome shotgun (WGS) entry which is preliminary data.</text>
</comment>
<dbReference type="Proteomes" id="UP001156691">
    <property type="component" value="Unassembled WGS sequence"/>
</dbReference>
<evidence type="ECO:0000313" key="8">
    <source>
        <dbReference type="Proteomes" id="UP001156691"/>
    </source>
</evidence>
<dbReference type="PANTHER" id="PTHR30213">
    <property type="entry name" value="INNER MEMBRANE PROTEIN YHJD"/>
    <property type="match status" value="1"/>
</dbReference>
<dbReference type="RefSeq" id="WP_284338560.1">
    <property type="nucleotide sequence ID" value="NZ_BSNS01000002.1"/>
</dbReference>
<proteinExistence type="predicted"/>
<accession>A0ABQ5VZP2</accession>
<feature type="transmembrane region" description="Helical" evidence="6">
    <location>
        <begin position="46"/>
        <end position="75"/>
    </location>
</feature>
<gene>
    <name evidence="7" type="ORF">GCM10010862_03640</name>
</gene>
<dbReference type="InterPro" id="IPR017039">
    <property type="entry name" value="Virul_fac_BrkB"/>
</dbReference>
<evidence type="ECO:0008006" key="9">
    <source>
        <dbReference type="Google" id="ProtNLM"/>
    </source>
</evidence>
<evidence type="ECO:0000256" key="5">
    <source>
        <dbReference type="ARBA" id="ARBA00023136"/>
    </source>
</evidence>
<reference evidence="8" key="1">
    <citation type="journal article" date="2019" name="Int. J. Syst. Evol. Microbiol.">
        <title>The Global Catalogue of Microorganisms (GCM) 10K type strain sequencing project: providing services to taxonomists for standard genome sequencing and annotation.</title>
        <authorList>
            <consortium name="The Broad Institute Genomics Platform"/>
            <consortium name="The Broad Institute Genome Sequencing Center for Infectious Disease"/>
            <person name="Wu L."/>
            <person name="Ma J."/>
        </authorList>
    </citation>
    <scope>NUCLEOTIDE SEQUENCE [LARGE SCALE GENOMIC DNA]</scope>
    <source>
        <strain evidence="8">NBRC 112416</strain>
    </source>
</reference>
<dbReference type="PIRSF" id="PIRSF035875">
    <property type="entry name" value="RNase_BN"/>
    <property type="match status" value="1"/>
</dbReference>
<evidence type="ECO:0000256" key="2">
    <source>
        <dbReference type="ARBA" id="ARBA00022475"/>
    </source>
</evidence>
<feature type="transmembrane region" description="Helical" evidence="6">
    <location>
        <begin position="115"/>
        <end position="138"/>
    </location>
</feature>
<evidence type="ECO:0000313" key="7">
    <source>
        <dbReference type="EMBL" id="GLQ53106.1"/>
    </source>
</evidence>
<comment type="subcellular location">
    <subcellularLocation>
        <location evidence="1">Cell membrane</location>
        <topology evidence="1">Multi-pass membrane protein</topology>
    </subcellularLocation>
</comment>
<dbReference type="Pfam" id="PF03631">
    <property type="entry name" value="Virul_fac_BrkB"/>
    <property type="match status" value="1"/>
</dbReference>
<keyword evidence="3 6" id="KW-0812">Transmembrane</keyword>